<dbReference type="Gene3D" id="3.30.310.50">
    <property type="entry name" value="Alpha-D-phosphohexomutase, C-terminal domain"/>
    <property type="match status" value="1"/>
</dbReference>
<reference evidence="2" key="1">
    <citation type="submission" date="2021-01" db="EMBL/GenBank/DDBJ databases">
        <authorList>
            <person name="Corre E."/>
            <person name="Pelletier E."/>
            <person name="Niang G."/>
            <person name="Scheremetjew M."/>
            <person name="Finn R."/>
            <person name="Kale V."/>
            <person name="Holt S."/>
            <person name="Cochrane G."/>
            <person name="Meng A."/>
            <person name="Brown T."/>
            <person name="Cohen L."/>
        </authorList>
    </citation>
    <scope>NUCLEOTIDE SEQUENCE</scope>
    <source>
        <strain evidence="2">MM31A-1</strain>
    </source>
</reference>
<sequence length="111" mass="12463">MANATMSKINKDKGKAGREYNYKCTIAINFPSLLQAQSACEVLSVDEEIGNRVIKSLHVKEIEGENNEQRQQQGTLIVDVASSEAKMLRVSVSSFYDMLAVFLKCQQEFQQ</sequence>
<evidence type="ECO:0008006" key="3">
    <source>
        <dbReference type="Google" id="ProtNLM"/>
    </source>
</evidence>
<accession>A0A7S3V9M2</accession>
<name>A0A7S3V9M2_9STRA</name>
<dbReference type="AlphaFoldDB" id="A0A7S3V9M2"/>
<proteinExistence type="inferred from homology"/>
<evidence type="ECO:0000256" key="1">
    <source>
        <dbReference type="ARBA" id="ARBA00007073"/>
    </source>
</evidence>
<comment type="similarity">
    <text evidence="1">Belongs to the CTAG/PCC1 family.</text>
</comment>
<evidence type="ECO:0000313" key="2">
    <source>
        <dbReference type="EMBL" id="CAE0466497.1"/>
    </source>
</evidence>
<dbReference type="EMBL" id="HBIO01014694">
    <property type="protein sequence ID" value="CAE0466497.1"/>
    <property type="molecule type" value="Transcribed_RNA"/>
</dbReference>
<dbReference type="Pfam" id="PF09341">
    <property type="entry name" value="Pcc1"/>
    <property type="match status" value="1"/>
</dbReference>
<gene>
    <name evidence="2" type="ORF">CDEB00056_LOCUS11349</name>
</gene>
<dbReference type="PANTHER" id="PTHR31283">
    <property type="entry name" value="EKC/KEOPS COMPLEX SUBUNIT PCC1 FAMILY MEMBER"/>
    <property type="match status" value="1"/>
</dbReference>
<dbReference type="PANTHER" id="PTHR31283:SF5">
    <property type="entry name" value="EKC_KEOPS COMPLEX SUBUNIT LAGE3"/>
    <property type="match status" value="1"/>
</dbReference>
<dbReference type="InterPro" id="IPR015419">
    <property type="entry name" value="CTAG/Pcc1"/>
</dbReference>
<dbReference type="GO" id="GO:0000408">
    <property type="term" value="C:EKC/KEOPS complex"/>
    <property type="evidence" value="ECO:0007669"/>
    <property type="project" value="TreeGrafter"/>
</dbReference>
<organism evidence="2">
    <name type="scientific">Chaetoceros debilis</name>
    <dbReference type="NCBI Taxonomy" id="122233"/>
    <lineage>
        <taxon>Eukaryota</taxon>
        <taxon>Sar</taxon>
        <taxon>Stramenopiles</taxon>
        <taxon>Ochrophyta</taxon>
        <taxon>Bacillariophyta</taxon>
        <taxon>Coscinodiscophyceae</taxon>
        <taxon>Chaetocerotophycidae</taxon>
        <taxon>Chaetocerotales</taxon>
        <taxon>Chaetocerotaceae</taxon>
        <taxon>Chaetoceros</taxon>
    </lineage>
</organism>
<protein>
    <recommendedName>
        <fullName evidence="3">Transcription factor Pcc1</fullName>
    </recommendedName>
</protein>
<dbReference type="GO" id="GO:0070525">
    <property type="term" value="P:tRNA threonylcarbamoyladenosine metabolic process"/>
    <property type="evidence" value="ECO:0007669"/>
    <property type="project" value="TreeGrafter"/>
</dbReference>